<gene>
    <name evidence="1" type="ORF">QPX42_05930</name>
</gene>
<dbReference type="AlphaFoldDB" id="A0AAP4BPW8"/>
<reference evidence="1" key="1">
    <citation type="submission" date="2023-05" db="EMBL/GenBank/DDBJ databases">
        <title>Metabolic capabilities are highly conserved among human nasal-associated Corynebacterium species in pangenomic analyses.</title>
        <authorList>
            <person name="Tran T.H."/>
            <person name="Roberts A.Q."/>
            <person name="Escapa I.F."/>
            <person name="Gao W."/>
            <person name="Conlan S."/>
            <person name="Kong H."/>
            <person name="Segre J.A."/>
            <person name="Kelly M.S."/>
            <person name="Lemon K.P."/>
        </authorList>
    </citation>
    <scope>NUCLEOTIDE SEQUENCE</scope>
    <source>
        <strain evidence="1">KPL2773</strain>
    </source>
</reference>
<evidence type="ECO:0000313" key="2">
    <source>
        <dbReference type="Proteomes" id="UP001224412"/>
    </source>
</evidence>
<name>A0AAP4BPW8_9CORY</name>
<dbReference type="RefSeq" id="WP_284599298.1">
    <property type="nucleotide sequence ID" value="NZ_JASNVH010000008.1"/>
</dbReference>
<dbReference type="Proteomes" id="UP001224412">
    <property type="component" value="Unassembled WGS sequence"/>
</dbReference>
<proteinExistence type="predicted"/>
<organism evidence="1 2">
    <name type="scientific">Corynebacterium pseudodiphtheriticum</name>
    <dbReference type="NCBI Taxonomy" id="37637"/>
    <lineage>
        <taxon>Bacteria</taxon>
        <taxon>Bacillati</taxon>
        <taxon>Actinomycetota</taxon>
        <taxon>Actinomycetes</taxon>
        <taxon>Mycobacteriales</taxon>
        <taxon>Corynebacteriaceae</taxon>
        <taxon>Corynebacterium</taxon>
    </lineage>
</organism>
<comment type="caution">
    <text evidence="1">The sequence shown here is derived from an EMBL/GenBank/DDBJ whole genome shotgun (WGS) entry which is preliminary data.</text>
</comment>
<sequence>MLTPEICAQSLTRRILGGAGTLSLVPLDVDATVSIAVAAHGFDHHGQMVIACHVDDVACLGDGRVRLDGIKKALEFSTDITIASLHAVAEVEWQAGWYAAQDLVEEPTPFLRFGIVTLDHAHLHWPCGASLVRMAELQDGDAQRAAGQERLDEFAAREVLDVVGKRRLATLHEEVMAGVTDGLVLSDRTQPMCPHWNGQVWVADVNECGFMLIATGDDRMSVTMVGFASPAQGLVNFETAVKAVVG</sequence>
<evidence type="ECO:0000313" key="1">
    <source>
        <dbReference type="EMBL" id="MDK4307081.1"/>
    </source>
</evidence>
<accession>A0AAP4BPW8</accession>
<protein>
    <submittedName>
        <fullName evidence="1">Uncharacterized protein</fullName>
    </submittedName>
</protein>
<dbReference type="EMBL" id="JASNVH010000008">
    <property type="protein sequence ID" value="MDK4307081.1"/>
    <property type="molecule type" value="Genomic_DNA"/>
</dbReference>